<protein>
    <recommendedName>
        <fullName evidence="3">Uracil-DNA glycosylase</fullName>
    </recommendedName>
</protein>
<evidence type="ECO:0008006" key="3">
    <source>
        <dbReference type="Google" id="ProtNLM"/>
    </source>
</evidence>
<dbReference type="EMBL" id="JAFBFI010000012">
    <property type="protein sequence ID" value="MBM7693421.1"/>
    <property type="molecule type" value="Genomic_DNA"/>
</dbReference>
<reference evidence="1 2" key="1">
    <citation type="submission" date="2021-01" db="EMBL/GenBank/DDBJ databases">
        <title>Genomic Encyclopedia of Type Strains, Phase IV (KMG-IV): sequencing the most valuable type-strain genomes for metagenomic binning, comparative biology and taxonomic classification.</title>
        <authorList>
            <person name="Goeker M."/>
        </authorList>
    </citation>
    <scope>NUCLEOTIDE SEQUENCE [LARGE SCALE GENOMIC DNA]</scope>
    <source>
        <strain evidence="1 2">DSM 105482</strain>
    </source>
</reference>
<keyword evidence="2" id="KW-1185">Reference proteome</keyword>
<name>A0ABS2QJS0_9BACI</name>
<proteinExistence type="predicted"/>
<dbReference type="Proteomes" id="UP000823486">
    <property type="component" value="Unassembled WGS sequence"/>
</dbReference>
<sequence>MKKFHCCASCIHFKPIREDSGMRYFCSRLGYETNPKYQFDCWKPKVKVIALMNKDIAT</sequence>
<organism evidence="1 2">
    <name type="scientific">Peribacillus deserti</name>
    <dbReference type="NCBI Taxonomy" id="673318"/>
    <lineage>
        <taxon>Bacteria</taxon>
        <taxon>Bacillati</taxon>
        <taxon>Bacillota</taxon>
        <taxon>Bacilli</taxon>
        <taxon>Bacillales</taxon>
        <taxon>Bacillaceae</taxon>
        <taxon>Peribacillus</taxon>
    </lineage>
</organism>
<accession>A0ABS2QJS0</accession>
<evidence type="ECO:0000313" key="1">
    <source>
        <dbReference type="EMBL" id="MBM7693421.1"/>
    </source>
</evidence>
<dbReference type="RefSeq" id="WP_204544135.1">
    <property type="nucleotide sequence ID" value="NZ_JAFBFI010000012.1"/>
</dbReference>
<gene>
    <name evidence="1" type="ORF">JOC77_002861</name>
</gene>
<evidence type="ECO:0000313" key="2">
    <source>
        <dbReference type="Proteomes" id="UP000823486"/>
    </source>
</evidence>
<comment type="caution">
    <text evidence="1">The sequence shown here is derived from an EMBL/GenBank/DDBJ whole genome shotgun (WGS) entry which is preliminary data.</text>
</comment>